<keyword evidence="3 5" id="KW-0863">Zinc-finger</keyword>
<evidence type="ECO:0000256" key="6">
    <source>
        <dbReference type="SAM" id="Coils"/>
    </source>
</evidence>
<accession>A0AAW1HIT5</accession>
<dbReference type="Gene3D" id="4.10.1000.10">
    <property type="entry name" value="Zinc finger, CCCH-type"/>
    <property type="match status" value="2"/>
</dbReference>
<dbReference type="PANTHER" id="PTHR12547">
    <property type="entry name" value="CCCH ZINC FINGER/TIS11-RELATED"/>
    <property type="match status" value="1"/>
</dbReference>
<feature type="domain" description="C3H1-type" evidence="8">
    <location>
        <begin position="274"/>
        <end position="302"/>
    </location>
</feature>
<feature type="region of interest" description="Disordered" evidence="7">
    <location>
        <begin position="177"/>
        <end position="207"/>
    </location>
</feature>
<comment type="caution">
    <text evidence="9">The sequence shown here is derived from an EMBL/GenBank/DDBJ whole genome shotgun (WGS) entry which is preliminary data.</text>
</comment>
<dbReference type="SUPFAM" id="SSF90229">
    <property type="entry name" value="CCCH zinc finger"/>
    <property type="match status" value="2"/>
</dbReference>
<feature type="zinc finger region" description="C3H1-type" evidence="5">
    <location>
        <begin position="236"/>
        <end position="264"/>
    </location>
</feature>
<evidence type="ECO:0000256" key="2">
    <source>
        <dbReference type="ARBA" id="ARBA00022737"/>
    </source>
</evidence>
<gene>
    <name evidence="9" type="ORF">RND81_11G065400</name>
</gene>
<sequence>MQQEISSALTPTIWRMSQVTGLSDILSSNPYSSNLDRISASPTHLNTTSTGSTATAMIVMASLSRLLSQHKDLLNRFSSCASQLQKTLNEVEFLRQENTNLHIENHELSHQINLLLEAAVVQKAAVCSDPLQLAGVGLSNSEKIISVSATSVTEDEAGRVSLPKSISVRSNDYLKLKSDGVDDSSGSSSEGKQKPKRGSSLKTRTLSAVSGQQKVYVRGGSKNDNPIELDVFNQGMLKTELCNKWQETGNCPYKDHCQFAHGITELRPVIRHPRYKTEVCRMVLSGDPCPYGHRCHFRHALTPEEQLMLPQRLE</sequence>
<evidence type="ECO:0000256" key="4">
    <source>
        <dbReference type="ARBA" id="ARBA00022833"/>
    </source>
</evidence>
<feature type="domain" description="C3H1-type" evidence="8">
    <location>
        <begin position="236"/>
        <end position="264"/>
    </location>
</feature>
<evidence type="ECO:0000313" key="10">
    <source>
        <dbReference type="Proteomes" id="UP001443914"/>
    </source>
</evidence>
<dbReference type="PANTHER" id="PTHR12547:SF162">
    <property type="entry name" value="ZINC FINGER CCCH DOMAIN-CONTAINING PROTEIN 15"/>
    <property type="match status" value="1"/>
</dbReference>
<dbReference type="InterPro" id="IPR000571">
    <property type="entry name" value="Znf_CCCH"/>
</dbReference>
<reference evidence="9" key="1">
    <citation type="submission" date="2024-03" db="EMBL/GenBank/DDBJ databases">
        <title>WGS assembly of Saponaria officinalis var. Norfolk2.</title>
        <authorList>
            <person name="Jenkins J."/>
            <person name="Shu S."/>
            <person name="Grimwood J."/>
            <person name="Barry K."/>
            <person name="Goodstein D."/>
            <person name="Schmutz J."/>
            <person name="Leebens-Mack J."/>
            <person name="Osbourn A."/>
        </authorList>
    </citation>
    <scope>NUCLEOTIDE SEQUENCE [LARGE SCALE GENOMIC DNA]</scope>
    <source>
        <strain evidence="9">JIC</strain>
    </source>
</reference>
<keyword evidence="4 5" id="KW-0862">Zinc</keyword>
<proteinExistence type="predicted"/>
<evidence type="ECO:0000256" key="3">
    <source>
        <dbReference type="ARBA" id="ARBA00022771"/>
    </source>
</evidence>
<dbReference type="Proteomes" id="UP001443914">
    <property type="component" value="Unassembled WGS sequence"/>
</dbReference>
<organism evidence="9 10">
    <name type="scientific">Saponaria officinalis</name>
    <name type="common">Common soapwort</name>
    <name type="synonym">Lychnis saponaria</name>
    <dbReference type="NCBI Taxonomy" id="3572"/>
    <lineage>
        <taxon>Eukaryota</taxon>
        <taxon>Viridiplantae</taxon>
        <taxon>Streptophyta</taxon>
        <taxon>Embryophyta</taxon>
        <taxon>Tracheophyta</taxon>
        <taxon>Spermatophyta</taxon>
        <taxon>Magnoliopsida</taxon>
        <taxon>eudicotyledons</taxon>
        <taxon>Gunneridae</taxon>
        <taxon>Pentapetalae</taxon>
        <taxon>Caryophyllales</taxon>
        <taxon>Caryophyllaceae</taxon>
        <taxon>Caryophylleae</taxon>
        <taxon>Saponaria</taxon>
    </lineage>
</organism>
<dbReference type="EMBL" id="JBDFQZ010000011">
    <property type="protein sequence ID" value="KAK9676269.1"/>
    <property type="molecule type" value="Genomic_DNA"/>
</dbReference>
<name>A0AAW1HIT5_SAPOF</name>
<dbReference type="Pfam" id="PF00642">
    <property type="entry name" value="zf-CCCH"/>
    <property type="match status" value="1"/>
</dbReference>
<feature type="coiled-coil region" evidence="6">
    <location>
        <begin position="84"/>
        <end position="111"/>
    </location>
</feature>
<evidence type="ECO:0000256" key="7">
    <source>
        <dbReference type="SAM" id="MobiDB-lite"/>
    </source>
</evidence>
<dbReference type="AlphaFoldDB" id="A0AAW1HIT5"/>
<keyword evidence="2" id="KW-0677">Repeat</keyword>
<dbReference type="SMART" id="SM00356">
    <property type="entry name" value="ZnF_C3H1"/>
    <property type="match status" value="2"/>
</dbReference>
<dbReference type="FunFam" id="4.10.1000.10:FF:000002">
    <property type="entry name" value="Zinc finger protein 36, C3H1 type-like 1"/>
    <property type="match status" value="1"/>
</dbReference>
<evidence type="ECO:0000259" key="8">
    <source>
        <dbReference type="PROSITE" id="PS50103"/>
    </source>
</evidence>
<dbReference type="InterPro" id="IPR045877">
    <property type="entry name" value="ZFP36-like"/>
</dbReference>
<keyword evidence="10" id="KW-1185">Reference proteome</keyword>
<keyword evidence="1 5" id="KW-0479">Metal-binding</keyword>
<feature type="zinc finger region" description="C3H1-type" evidence="5">
    <location>
        <begin position="274"/>
        <end position="302"/>
    </location>
</feature>
<protein>
    <recommendedName>
        <fullName evidence="8">C3H1-type domain-containing protein</fullName>
    </recommendedName>
</protein>
<evidence type="ECO:0000256" key="1">
    <source>
        <dbReference type="ARBA" id="ARBA00022723"/>
    </source>
</evidence>
<dbReference type="PROSITE" id="PS50103">
    <property type="entry name" value="ZF_C3H1"/>
    <property type="match status" value="2"/>
</dbReference>
<evidence type="ECO:0000256" key="5">
    <source>
        <dbReference type="PROSITE-ProRule" id="PRU00723"/>
    </source>
</evidence>
<dbReference type="InterPro" id="IPR036855">
    <property type="entry name" value="Znf_CCCH_sf"/>
</dbReference>
<evidence type="ECO:0000313" key="9">
    <source>
        <dbReference type="EMBL" id="KAK9676269.1"/>
    </source>
</evidence>
<dbReference type="GO" id="GO:0003729">
    <property type="term" value="F:mRNA binding"/>
    <property type="evidence" value="ECO:0007669"/>
    <property type="project" value="InterPro"/>
</dbReference>
<dbReference type="GO" id="GO:0008270">
    <property type="term" value="F:zinc ion binding"/>
    <property type="evidence" value="ECO:0007669"/>
    <property type="project" value="UniProtKB-KW"/>
</dbReference>
<dbReference type="FunFam" id="4.10.1000.10:FF:000001">
    <property type="entry name" value="zinc finger CCCH domain-containing protein 15-like"/>
    <property type="match status" value="1"/>
</dbReference>
<keyword evidence="6" id="KW-0175">Coiled coil</keyword>